<feature type="domain" description="Secretion system C-terminal sorting" evidence="2">
    <location>
        <begin position="4"/>
        <end position="41"/>
    </location>
</feature>
<dbReference type="InterPro" id="IPR026444">
    <property type="entry name" value="Secre_tail"/>
</dbReference>
<sequence>MFHKKVNNTSKIELNTSEFSKGIYLIKIKSANKITSKKLIIN</sequence>
<keyword evidence="4" id="KW-1185">Reference proteome</keyword>
<organism evidence="3 4">
    <name type="scientific">Polaribacter cellanae</name>
    <dbReference type="NCBI Taxonomy" id="2818493"/>
    <lineage>
        <taxon>Bacteria</taxon>
        <taxon>Pseudomonadati</taxon>
        <taxon>Bacteroidota</taxon>
        <taxon>Flavobacteriia</taxon>
        <taxon>Flavobacteriales</taxon>
        <taxon>Flavobacteriaceae</taxon>
    </lineage>
</organism>
<dbReference type="EMBL" id="CP071869">
    <property type="protein sequence ID" value="QTE21614.1"/>
    <property type="molecule type" value="Genomic_DNA"/>
</dbReference>
<dbReference type="KEGG" id="pcea:J3359_12380"/>
<dbReference type="Pfam" id="PF18962">
    <property type="entry name" value="Por_Secre_tail"/>
    <property type="match status" value="1"/>
</dbReference>
<evidence type="ECO:0000256" key="1">
    <source>
        <dbReference type="ARBA" id="ARBA00022729"/>
    </source>
</evidence>
<name>A0A975H676_9FLAO</name>
<dbReference type="Proteomes" id="UP000663920">
    <property type="component" value="Chromosome"/>
</dbReference>
<protein>
    <submittedName>
        <fullName evidence="3">T9SS type A sorting domain-containing protein</fullName>
    </submittedName>
</protein>
<evidence type="ECO:0000313" key="4">
    <source>
        <dbReference type="Proteomes" id="UP000663920"/>
    </source>
</evidence>
<dbReference type="NCBIfam" id="TIGR04183">
    <property type="entry name" value="Por_Secre_tail"/>
    <property type="match status" value="1"/>
</dbReference>
<proteinExistence type="predicted"/>
<dbReference type="AlphaFoldDB" id="A0A975H676"/>
<reference evidence="3 4" key="1">
    <citation type="submission" date="2021-03" db="EMBL/GenBank/DDBJ databases">
        <title>Complete genome of Polaribacter_sp.SM13.</title>
        <authorList>
            <person name="Jeong S.W."/>
            <person name="Bae J.W."/>
        </authorList>
    </citation>
    <scope>NUCLEOTIDE SEQUENCE [LARGE SCALE GENOMIC DNA]</scope>
    <source>
        <strain evidence="3 4">SM13</strain>
    </source>
</reference>
<accession>A0A975H676</accession>
<evidence type="ECO:0000259" key="2">
    <source>
        <dbReference type="Pfam" id="PF18962"/>
    </source>
</evidence>
<gene>
    <name evidence="3" type="ORF">J3359_12380</name>
</gene>
<keyword evidence="1" id="KW-0732">Signal</keyword>
<evidence type="ECO:0000313" key="3">
    <source>
        <dbReference type="EMBL" id="QTE21614.1"/>
    </source>
</evidence>